<evidence type="ECO:0000313" key="3">
    <source>
        <dbReference type="Proteomes" id="UP000786875"/>
    </source>
</evidence>
<evidence type="ECO:0000313" key="2">
    <source>
        <dbReference type="EMBL" id="MBT0725917.1"/>
    </source>
</evidence>
<dbReference type="Proteomes" id="UP000786875">
    <property type="component" value="Unassembled WGS sequence"/>
</dbReference>
<gene>
    <name evidence="2" type="ORF">HGT73_00650</name>
</gene>
<organism evidence="2 3">
    <name type="scientific">Rosenbergiella australiborealis</name>
    <dbReference type="NCBI Taxonomy" id="1544696"/>
    <lineage>
        <taxon>Bacteria</taxon>
        <taxon>Pseudomonadati</taxon>
        <taxon>Pseudomonadota</taxon>
        <taxon>Gammaproteobacteria</taxon>
        <taxon>Enterobacterales</taxon>
        <taxon>Erwiniaceae</taxon>
        <taxon>Rosenbergiella</taxon>
    </lineage>
</organism>
<keyword evidence="1" id="KW-0472">Membrane</keyword>
<dbReference type="InterPro" id="IPR010351">
    <property type="entry name" value="DUF943"/>
</dbReference>
<name>A0ABS5T0P1_9GAMM</name>
<comment type="caution">
    <text evidence="2">The sequence shown here is derived from an EMBL/GenBank/DDBJ whole genome shotgun (WGS) entry which is preliminary data.</text>
</comment>
<accession>A0ABS5T0P1</accession>
<protein>
    <submittedName>
        <fullName evidence="2">DUF943 family protein</fullName>
    </submittedName>
</protein>
<dbReference type="EMBL" id="JABBFO010000001">
    <property type="protein sequence ID" value="MBT0725917.1"/>
    <property type="molecule type" value="Genomic_DNA"/>
</dbReference>
<reference evidence="2 3" key="1">
    <citation type="submission" date="2020-04" db="EMBL/GenBank/DDBJ databases">
        <title>Genome sequencing of Rosenbergiella species.</title>
        <authorList>
            <person name="Alvarez-Perez S."/>
            <person name="Lievens B."/>
        </authorList>
    </citation>
    <scope>NUCLEOTIDE SEQUENCE [LARGE SCALE GENOMIC DNA]</scope>
    <source>
        <strain evidence="2 3">CdVSA20.1</strain>
    </source>
</reference>
<proteinExistence type="predicted"/>
<keyword evidence="3" id="KW-1185">Reference proteome</keyword>
<dbReference type="RefSeq" id="WP_214211692.1">
    <property type="nucleotide sequence ID" value="NZ_JABBFO010000001.1"/>
</dbReference>
<dbReference type="Pfam" id="PF06092">
    <property type="entry name" value="DUF943"/>
    <property type="match status" value="1"/>
</dbReference>
<keyword evidence="1" id="KW-0812">Transmembrane</keyword>
<feature type="transmembrane region" description="Helical" evidence="1">
    <location>
        <begin position="9"/>
        <end position="26"/>
    </location>
</feature>
<evidence type="ECO:0000256" key="1">
    <source>
        <dbReference type="SAM" id="Phobius"/>
    </source>
</evidence>
<keyword evidence="1" id="KW-1133">Transmembrane helix</keyword>
<sequence length="158" mass="18202">MRVKNKKSIVLLTLAGCVLLGYWLWLSLRPVEIIAVHDNGNHSYVLVRSFPSTDNGKINWWLENKSSLKEKYSIPRPSSSGNFTIIFWLFGEGYKETDGYDRLCFDDMPPPLNCIDKEAVFSVNNSKNLGTIFATYDGKYQRQKNGDIVKFTDEFEFK</sequence>